<feature type="domain" description="Cytochrome c" evidence="5">
    <location>
        <begin position="1066"/>
        <end position="1211"/>
    </location>
</feature>
<dbReference type="Pfam" id="PF06283">
    <property type="entry name" value="ThuA"/>
    <property type="match status" value="1"/>
</dbReference>
<evidence type="ECO:0000313" key="7">
    <source>
        <dbReference type="Proteomes" id="UP001214250"/>
    </source>
</evidence>
<dbReference type="Gene3D" id="2.120.10.30">
    <property type="entry name" value="TolB, C-terminal domain"/>
    <property type="match status" value="1"/>
</dbReference>
<evidence type="ECO:0000313" key="6">
    <source>
        <dbReference type="EMBL" id="WDE96408.1"/>
    </source>
</evidence>
<evidence type="ECO:0000259" key="5">
    <source>
        <dbReference type="PROSITE" id="PS51007"/>
    </source>
</evidence>
<dbReference type="SUPFAM" id="SSF63829">
    <property type="entry name" value="Calcium-dependent phosphotriesterase"/>
    <property type="match status" value="1"/>
</dbReference>
<keyword evidence="3 4" id="KW-0408">Iron</keyword>
<dbReference type="PANTHER" id="PTHR33546">
    <property type="entry name" value="LARGE, MULTIFUNCTIONAL SECRETED PROTEIN-RELATED"/>
    <property type="match status" value="1"/>
</dbReference>
<dbReference type="NCBIfam" id="TIGR02603">
    <property type="entry name" value="CxxCH_TIGR02603"/>
    <property type="match status" value="1"/>
</dbReference>
<name>A0ABY7VQE6_9BACT</name>
<sequence length="1211" mass="135196">MTYFSSFHNKVSLRNFSVLLFFLLASFSYAEQKKILFLAGARSHGPGQHEHRAGSMILADALNKSNTGFDAKVIHVWPKDESEFDNAAAVVIYADAGGRLTQEKLDLLDKKVKAGMGIMFIHYGVHPSKKIGQDYFTPWIGGFFEKGFSVNPHWTAELIPKADHPVSRGINKPIIANDEFYYNMRFPSKDQCQDCYPLAQATLKPENVTLYNNLWHKVGDDGFGKKQTLMWCRDPKTAGRGVGFTGGHNHRNWAIPGFRKMVLNAIAWVSRSEVPKDGIASTDISQEQLNENLDSQPRQPLTVPTDDEFKTLKPMLRPADPPNYNQKAHYALIKKIAAEAANKKEEEEEEEEEVTKPHVAIENFDLPEDLEITLWADSKQLRNPIAMDMDAHGRMWLTEGVNYRRNNGREPKGDRVMVLQDSNGDGTADKSHVFVQDKELIAPLGLAVFGNRIVVSQPPHLLVYTDVDNNLIFDPSIDKKEVLLTGFNGQNHDHSLHSVIAGPSGKWYINQGNCGAQVTDKSGKTFRVGSSYKSKGPADSLKISGQKSDDGHVWVGGFIARMNPDGTQMEIVGHNMRNSHEHTVNSMGEIFQSDNDDPPACRNAHVLEYGSAGFFSHNGKLSWESDRRPGQSIPVAHWRQEDPGFMPSGDVYGSGAPTGVAFYENGALASKYNGMYLAADAGQRTIFKYFPKTNGATYQLERGNLLKAKNTAAAYNFRPSDIEIGADGALYVSDWYDPRVGGHADQDEQLAGAIYRIAPKNWKVPSLKPDTKSLKGLIELLKSPSDNVRFLAIEALKKQGPSAIPELKNMLNDPNPWISLRPIWIFPFLGAQGLKECESLLKSNNPQVRLVAYKALRRADQEILAYAQALSSDPSALVRRELATSLRNHSFKQKSAILETLYDLWDGKDRAYMEAMGLALTYSESDFWNLINKNDAPESWTEKFTYMTWRLHPPQAIPALLIRAQDLKLNEEQRRFAIDTIAFTEGALAPETMLKIYELNTPEKAYAQMWFNINLDGNKWDGLIDRNLIADKVNIVKPGNPMPYTHPDAPKKRLVPAIAEIKKLKGHPQKGKLISARCLMCHKIADQGQAFGPSLNGWGKQRSSDEILNAIINPDADIAHGFYSSRVLLKNGEVIDGLVKSGAERAWHFVNIKGADSYLVIKTAGGTTQKISWRYIKSVKQVKHSMMLYPEALGLTQAQDFADLAAYLKSL</sequence>
<dbReference type="PROSITE" id="PS51007">
    <property type="entry name" value="CYTC"/>
    <property type="match status" value="1"/>
</dbReference>
<protein>
    <submittedName>
        <fullName evidence="6">ThuA domain-containing protein</fullName>
    </submittedName>
</protein>
<accession>A0ABY7VQE6</accession>
<dbReference type="Gene3D" id="3.40.50.880">
    <property type="match status" value="1"/>
</dbReference>
<dbReference type="Gene3D" id="1.25.10.10">
    <property type="entry name" value="Leucine-rich Repeat Variant"/>
    <property type="match status" value="1"/>
</dbReference>
<dbReference type="PANTHER" id="PTHR33546:SF1">
    <property type="entry name" value="LARGE, MULTIFUNCTIONAL SECRETED PROTEIN"/>
    <property type="match status" value="1"/>
</dbReference>
<reference evidence="6 7" key="1">
    <citation type="submission" date="2023-02" db="EMBL/GenBank/DDBJ databases">
        <title>Genome sequence of Lentisphaera profundi SAORIC-696.</title>
        <authorList>
            <person name="Kim e."/>
            <person name="Cho J.-C."/>
            <person name="Choi A."/>
            <person name="Kang I."/>
        </authorList>
    </citation>
    <scope>NUCLEOTIDE SEQUENCE [LARGE SCALE GENOMIC DNA]</scope>
    <source>
        <strain evidence="6 7">SAORIC-696</strain>
    </source>
</reference>
<evidence type="ECO:0000256" key="4">
    <source>
        <dbReference type="PROSITE-ProRule" id="PRU00433"/>
    </source>
</evidence>
<dbReference type="InterPro" id="IPR013428">
    <property type="entry name" value="Membrane-bound_put_N"/>
</dbReference>
<dbReference type="EMBL" id="CP117811">
    <property type="protein sequence ID" value="WDE96408.1"/>
    <property type="molecule type" value="Genomic_DNA"/>
</dbReference>
<keyword evidence="2 4" id="KW-0479">Metal-binding</keyword>
<dbReference type="InterPro" id="IPR011042">
    <property type="entry name" value="6-blade_b-propeller_TolB-like"/>
</dbReference>
<dbReference type="InterPro" id="IPR013427">
    <property type="entry name" value="Haem-bd_dom_put"/>
</dbReference>
<dbReference type="InterPro" id="IPR055557">
    <property type="entry name" value="DUF7133"/>
</dbReference>
<dbReference type="InterPro" id="IPR036909">
    <property type="entry name" value="Cyt_c-like_dom_sf"/>
</dbReference>
<dbReference type="SUPFAM" id="SSF48371">
    <property type="entry name" value="ARM repeat"/>
    <property type="match status" value="1"/>
</dbReference>
<dbReference type="Pfam" id="PF23500">
    <property type="entry name" value="DUF7133"/>
    <property type="match status" value="1"/>
</dbReference>
<dbReference type="SUPFAM" id="SSF52317">
    <property type="entry name" value="Class I glutamine amidotransferase-like"/>
    <property type="match status" value="1"/>
</dbReference>
<gene>
    <name evidence="6" type="ORF">PQO03_00305</name>
</gene>
<dbReference type="NCBIfam" id="TIGR02604">
    <property type="entry name" value="Piru_Ver_Nterm"/>
    <property type="match status" value="1"/>
</dbReference>
<proteinExistence type="predicted"/>
<evidence type="ECO:0000256" key="2">
    <source>
        <dbReference type="ARBA" id="ARBA00022723"/>
    </source>
</evidence>
<dbReference type="InterPro" id="IPR029062">
    <property type="entry name" value="Class_I_gatase-like"/>
</dbReference>
<organism evidence="6 7">
    <name type="scientific">Lentisphaera profundi</name>
    <dbReference type="NCBI Taxonomy" id="1658616"/>
    <lineage>
        <taxon>Bacteria</taxon>
        <taxon>Pseudomonadati</taxon>
        <taxon>Lentisphaerota</taxon>
        <taxon>Lentisphaeria</taxon>
        <taxon>Lentisphaerales</taxon>
        <taxon>Lentisphaeraceae</taxon>
        <taxon>Lentisphaera</taxon>
    </lineage>
</organism>
<evidence type="ECO:0000256" key="1">
    <source>
        <dbReference type="ARBA" id="ARBA00022617"/>
    </source>
</evidence>
<evidence type="ECO:0000256" key="3">
    <source>
        <dbReference type="ARBA" id="ARBA00023004"/>
    </source>
</evidence>
<dbReference type="Gene3D" id="1.10.760.10">
    <property type="entry name" value="Cytochrome c-like domain"/>
    <property type="match status" value="1"/>
</dbReference>
<dbReference type="InterPro" id="IPR016024">
    <property type="entry name" value="ARM-type_fold"/>
</dbReference>
<dbReference type="InterPro" id="IPR009056">
    <property type="entry name" value="Cyt_c-like_dom"/>
</dbReference>
<dbReference type="InterPro" id="IPR011989">
    <property type="entry name" value="ARM-like"/>
</dbReference>
<dbReference type="InterPro" id="IPR029010">
    <property type="entry name" value="ThuA-like"/>
</dbReference>
<dbReference type="RefSeq" id="WP_274150474.1">
    <property type="nucleotide sequence ID" value="NZ_CP117811.1"/>
</dbReference>
<dbReference type="Proteomes" id="UP001214250">
    <property type="component" value="Chromosome 1"/>
</dbReference>
<keyword evidence="1 4" id="KW-0349">Heme</keyword>
<keyword evidence="7" id="KW-1185">Reference proteome</keyword>
<dbReference type="SUPFAM" id="SSF46626">
    <property type="entry name" value="Cytochrome c"/>
    <property type="match status" value="1"/>
</dbReference>